<keyword evidence="2" id="KW-1185">Reference proteome</keyword>
<organism evidence="1 2">
    <name type="scientific">Echinococcus granulosus</name>
    <name type="common">Hydatid tapeworm</name>
    <dbReference type="NCBI Taxonomy" id="6210"/>
    <lineage>
        <taxon>Eukaryota</taxon>
        <taxon>Metazoa</taxon>
        <taxon>Spiralia</taxon>
        <taxon>Lophotrochozoa</taxon>
        <taxon>Platyhelminthes</taxon>
        <taxon>Cestoda</taxon>
        <taxon>Eucestoda</taxon>
        <taxon>Cyclophyllidea</taxon>
        <taxon>Taeniidae</taxon>
        <taxon>Echinococcus</taxon>
        <taxon>Echinococcus granulosus group</taxon>
    </lineage>
</organism>
<protein>
    <submittedName>
        <fullName evidence="1">Uncharacterized protein</fullName>
    </submittedName>
</protein>
<accession>W6U3S8</accession>
<reference evidence="1 2" key="1">
    <citation type="journal article" date="2013" name="Nat. Genet.">
        <title>The genome of the hydatid tapeworm Echinococcus granulosus.</title>
        <authorList>
            <person name="Zheng H."/>
            <person name="Zhang W."/>
            <person name="Zhang L."/>
            <person name="Zhang Z."/>
            <person name="Li J."/>
            <person name="Lu G."/>
            <person name="Zhu Y."/>
            <person name="Wang Y."/>
            <person name="Huang Y."/>
            <person name="Liu J."/>
            <person name="Kang H."/>
            <person name="Chen J."/>
            <person name="Wang L."/>
            <person name="Chen A."/>
            <person name="Yu S."/>
            <person name="Gao Z."/>
            <person name="Jin L."/>
            <person name="Gu W."/>
            <person name="Wang Z."/>
            <person name="Zhao L."/>
            <person name="Shi B."/>
            <person name="Wen H."/>
            <person name="Lin R."/>
            <person name="Jones M.K."/>
            <person name="Brejova B."/>
            <person name="Vinar T."/>
            <person name="Zhao G."/>
            <person name="McManus D.P."/>
            <person name="Chen Z."/>
            <person name="Zhou Y."/>
            <person name="Wang S."/>
        </authorList>
    </citation>
    <scope>NUCLEOTIDE SEQUENCE [LARGE SCALE GENOMIC DNA]</scope>
</reference>
<dbReference type="EMBL" id="APAU02000174">
    <property type="protein sequence ID" value="EUB55241.1"/>
    <property type="molecule type" value="Genomic_DNA"/>
</dbReference>
<dbReference type="AlphaFoldDB" id="W6U3S8"/>
<evidence type="ECO:0000313" key="1">
    <source>
        <dbReference type="EMBL" id="EUB55241.1"/>
    </source>
</evidence>
<gene>
    <name evidence="1" type="ORF">EGR_09904</name>
</gene>
<dbReference type="KEGG" id="egl:EGR_09904"/>
<evidence type="ECO:0000313" key="2">
    <source>
        <dbReference type="Proteomes" id="UP000019149"/>
    </source>
</evidence>
<dbReference type="GeneID" id="36345619"/>
<proteinExistence type="predicted"/>
<dbReference type="RefSeq" id="XP_024346437.1">
    <property type="nucleotide sequence ID" value="XM_024499153.1"/>
</dbReference>
<name>W6U3S8_ECHGR</name>
<comment type="caution">
    <text evidence="1">The sequence shown here is derived from an EMBL/GenBank/DDBJ whole genome shotgun (WGS) entry which is preliminary data.</text>
</comment>
<sequence length="160" mass="19374">MEVPEMFRTSGILDRITNLLCRIQRCKWWMRQRWCFAAHKLSGLLSNSIVKFVPLYFYTELEAYKFRRVKIKWQNAWSYEMLYSGHTMELSYSSPPRTALPIWQYPHQLSNFDDISEISTYDFVYQVTHLNWEKHHEKKMPSRKKPLTTELSLLWSINKS</sequence>
<dbReference type="Proteomes" id="UP000019149">
    <property type="component" value="Unassembled WGS sequence"/>
</dbReference>
<dbReference type="CTD" id="36345619"/>